<dbReference type="EMBL" id="JARKIE010000556">
    <property type="protein sequence ID" value="KAJ7628098.1"/>
    <property type="molecule type" value="Genomic_DNA"/>
</dbReference>
<organism evidence="2 3">
    <name type="scientific">Mycena rosella</name>
    <name type="common">Pink bonnet</name>
    <name type="synonym">Agaricus rosellus</name>
    <dbReference type="NCBI Taxonomy" id="1033263"/>
    <lineage>
        <taxon>Eukaryota</taxon>
        <taxon>Fungi</taxon>
        <taxon>Dikarya</taxon>
        <taxon>Basidiomycota</taxon>
        <taxon>Agaricomycotina</taxon>
        <taxon>Agaricomycetes</taxon>
        <taxon>Agaricomycetidae</taxon>
        <taxon>Agaricales</taxon>
        <taxon>Marasmiineae</taxon>
        <taxon>Mycenaceae</taxon>
        <taxon>Mycena</taxon>
    </lineage>
</organism>
<comment type="caution">
    <text evidence="2">The sequence shown here is derived from an EMBL/GenBank/DDBJ whole genome shotgun (WGS) entry which is preliminary data.</text>
</comment>
<proteinExistence type="predicted"/>
<name>A0AAD7BR49_MYCRO</name>
<dbReference type="Proteomes" id="UP001221757">
    <property type="component" value="Unassembled WGS sequence"/>
</dbReference>
<evidence type="ECO:0000256" key="1">
    <source>
        <dbReference type="SAM" id="MobiDB-lite"/>
    </source>
</evidence>
<keyword evidence="3" id="KW-1185">Reference proteome</keyword>
<evidence type="ECO:0000313" key="2">
    <source>
        <dbReference type="EMBL" id="KAJ7628098.1"/>
    </source>
</evidence>
<accession>A0AAD7BR49</accession>
<reference evidence="2" key="1">
    <citation type="submission" date="2023-03" db="EMBL/GenBank/DDBJ databases">
        <title>Massive genome expansion in bonnet fungi (Mycena s.s.) driven by repeated elements and novel gene families across ecological guilds.</title>
        <authorList>
            <consortium name="Lawrence Berkeley National Laboratory"/>
            <person name="Harder C.B."/>
            <person name="Miyauchi S."/>
            <person name="Viragh M."/>
            <person name="Kuo A."/>
            <person name="Thoen E."/>
            <person name="Andreopoulos B."/>
            <person name="Lu D."/>
            <person name="Skrede I."/>
            <person name="Drula E."/>
            <person name="Henrissat B."/>
            <person name="Morin E."/>
            <person name="Kohler A."/>
            <person name="Barry K."/>
            <person name="LaButti K."/>
            <person name="Morin E."/>
            <person name="Salamov A."/>
            <person name="Lipzen A."/>
            <person name="Mereny Z."/>
            <person name="Hegedus B."/>
            <person name="Baldrian P."/>
            <person name="Stursova M."/>
            <person name="Weitz H."/>
            <person name="Taylor A."/>
            <person name="Grigoriev I.V."/>
            <person name="Nagy L.G."/>
            <person name="Martin F."/>
            <person name="Kauserud H."/>
        </authorList>
    </citation>
    <scope>NUCLEOTIDE SEQUENCE</scope>
    <source>
        <strain evidence="2">CBHHK067</strain>
    </source>
</reference>
<sequence length="152" mass="16508">MPPKPQPKIFQILVKTHKLTILTTVLPTITVAALKTEVLSALAADVNQDADVPTVASVRDFELCKGTKDRGKLTGEYTTLTDPKLALKDAGVASWEPLFVQFRDPASGDLLPVVFVPFQDDEDEVSQQFTPAPAPPPVETSTSRGKRKARPD</sequence>
<gene>
    <name evidence="2" type="ORF">B0H17DRAFT_1110194</name>
</gene>
<feature type="region of interest" description="Disordered" evidence="1">
    <location>
        <begin position="122"/>
        <end position="152"/>
    </location>
</feature>
<evidence type="ECO:0000313" key="3">
    <source>
        <dbReference type="Proteomes" id="UP001221757"/>
    </source>
</evidence>
<protein>
    <submittedName>
        <fullName evidence="2">Uncharacterized protein</fullName>
    </submittedName>
</protein>
<dbReference type="AlphaFoldDB" id="A0AAD7BR49"/>